<evidence type="ECO:0008006" key="4">
    <source>
        <dbReference type="Google" id="ProtNLM"/>
    </source>
</evidence>
<evidence type="ECO:0000313" key="2">
    <source>
        <dbReference type="EMBL" id="PYB81814.1"/>
    </source>
</evidence>
<protein>
    <recommendedName>
        <fullName evidence="4">RHS repeat-associated core domain-containing protein</fullName>
    </recommendedName>
</protein>
<organism evidence="2 3">
    <name type="scientific">Pseudomonas soli</name>
    <dbReference type="NCBI Taxonomy" id="1306993"/>
    <lineage>
        <taxon>Bacteria</taxon>
        <taxon>Pseudomonadati</taxon>
        <taxon>Pseudomonadota</taxon>
        <taxon>Gammaproteobacteria</taxon>
        <taxon>Pseudomonadales</taxon>
        <taxon>Pseudomonadaceae</taxon>
        <taxon>Pseudomonas</taxon>
    </lineage>
</organism>
<dbReference type="EMBL" id="QJRO01000007">
    <property type="protein sequence ID" value="PYB81814.1"/>
    <property type="molecule type" value="Genomic_DNA"/>
</dbReference>
<sequence>MSPIQNVLDAISLLSLDQQRSVQQVVCGGRHAIAYTPYGADVASNGALSLLGFSGYLRTQWHGCYLLGNGRRVYDPRLMRFISADRLSPFGEGGINAYAYCSGDPVNLRDDSGLRPTRNQLRPLRPEALLENPLQDFSDWQNYPGLSEKARRHIDKLPSRIKKAKKFGGQVEKNPEAHSSIDTSNSWQRYESNRIKIDKTFDKLEAARFQHAAENGLPLPSWGTAGGSDSAEPPYRASSETSDLPPDYNYLPSYDDAMDNIRAGS</sequence>
<reference evidence="2 3" key="1">
    <citation type="submission" date="2018-06" db="EMBL/GenBank/DDBJ databases">
        <title>Pseudomonas diversity within urban Lake Michigan freshwaters.</title>
        <authorList>
            <person name="Batrich M."/>
            <person name="Hatzopoulos T."/>
            <person name="Putonti C."/>
        </authorList>
    </citation>
    <scope>NUCLEOTIDE SEQUENCE [LARGE SCALE GENOMIC DNA]</scope>
    <source>
        <strain evidence="2 3">LBp-160603</strain>
    </source>
</reference>
<evidence type="ECO:0000313" key="3">
    <source>
        <dbReference type="Proteomes" id="UP000247620"/>
    </source>
</evidence>
<dbReference type="AlphaFoldDB" id="A0A2V4I5A0"/>
<dbReference type="NCBIfam" id="TIGR03696">
    <property type="entry name" value="Rhs_assc_core"/>
    <property type="match status" value="1"/>
</dbReference>
<accession>A0A2V4I5A0</accession>
<dbReference type="Proteomes" id="UP000247620">
    <property type="component" value="Unassembled WGS sequence"/>
</dbReference>
<evidence type="ECO:0000256" key="1">
    <source>
        <dbReference type="SAM" id="MobiDB-lite"/>
    </source>
</evidence>
<dbReference type="Gene3D" id="2.180.10.10">
    <property type="entry name" value="RHS repeat-associated core"/>
    <property type="match status" value="1"/>
</dbReference>
<comment type="caution">
    <text evidence="2">The sequence shown here is derived from an EMBL/GenBank/DDBJ whole genome shotgun (WGS) entry which is preliminary data.</text>
</comment>
<feature type="region of interest" description="Disordered" evidence="1">
    <location>
        <begin position="216"/>
        <end position="265"/>
    </location>
</feature>
<name>A0A2V4I5A0_9PSED</name>
<gene>
    <name evidence="2" type="ORF">DMX07_13510</name>
</gene>
<dbReference type="InterPro" id="IPR022385">
    <property type="entry name" value="Rhs_assc_core"/>
</dbReference>
<dbReference type="SUPFAM" id="SSF56399">
    <property type="entry name" value="ADP-ribosylation"/>
    <property type="match status" value="1"/>
</dbReference>
<proteinExistence type="predicted"/>